<dbReference type="EMBL" id="CAJVPP010019473">
    <property type="protein sequence ID" value="CAG8738101.1"/>
    <property type="molecule type" value="Genomic_DNA"/>
</dbReference>
<dbReference type="AlphaFoldDB" id="A0A9N9NJU7"/>
<protein>
    <submittedName>
        <fullName evidence="1">1471_t:CDS:1</fullName>
    </submittedName>
</protein>
<organism evidence="1 2">
    <name type="scientific">Funneliformis mosseae</name>
    <name type="common">Endomycorrhizal fungus</name>
    <name type="synonym">Glomus mosseae</name>
    <dbReference type="NCBI Taxonomy" id="27381"/>
    <lineage>
        <taxon>Eukaryota</taxon>
        <taxon>Fungi</taxon>
        <taxon>Fungi incertae sedis</taxon>
        <taxon>Mucoromycota</taxon>
        <taxon>Glomeromycotina</taxon>
        <taxon>Glomeromycetes</taxon>
        <taxon>Glomerales</taxon>
        <taxon>Glomeraceae</taxon>
        <taxon>Funneliformis</taxon>
    </lineage>
</organism>
<gene>
    <name evidence="1" type="ORF">FMOSSE_LOCUS16000</name>
</gene>
<keyword evidence="2" id="KW-1185">Reference proteome</keyword>
<accession>A0A9N9NJU7</accession>
<comment type="caution">
    <text evidence="1">The sequence shown here is derived from an EMBL/GenBank/DDBJ whole genome shotgun (WGS) entry which is preliminary data.</text>
</comment>
<proteinExistence type="predicted"/>
<dbReference type="Proteomes" id="UP000789375">
    <property type="component" value="Unassembled WGS sequence"/>
</dbReference>
<sequence>MSMFMVSSQQPWTEDALKNLTELRKNVKRILEVIVGLLKDS</sequence>
<evidence type="ECO:0000313" key="2">
    <source>
        <dbReference type="Proteomes" id="UP000789375"/>
    </source>
</evidence>
<name>A0A9N9NJU7_FUNMO</name>
<reference evidence="1" key="1">
    <citation type="submission" date="2021-06" db="EMBL/GenBank/DDBJ databases">
        <authorList>
            <person name="Kallberg Y."/>
            <person name="Tangrot J."/>
            <person name="Rosling A."/>
        </authorList>
    </citation>
    <scope>NUCLEOTIDE SEQUENCE</scope>
    <source>
        <strain evidence="1">87-6 pot B 2015</strain>
    </source>
</reference>
<feature type="non-terminal residue" evidence="1">
    <location>
        <position position="41"/>
    </location>
</feature>
<evidence type="ECO:0000313" key="1">
    <source>
        <dbReference type="EMBL" id="CAG8738101.1"/>
    </source>
</evidence>